<evidence type="ECO:0000256" key="1">
    <source>
        <dbReference type="SAM" id="MobiDB-lite"/>
    </source>
</evidence>
<dbReference type="EMBL" id="MFEN01000002">
    <property type="protein sequence ID" value="OGE84611.1"/>
    <property type="molecule type" value="Genomic_DNA"/>
</dbReference>
<name>A0A1F5P3Y1_9BACT</name>
<protein>
    <submittedName>
        <fullName evidence="2">Uncharacterized protein</fullName>
    </submittedName>
</protein>
<evidence type="ECO:0000313" key="2">
    <source>
        <dbReference type="EMBL" id="OGE84611.1"/>
    </source>
</evidence>
<evidence type="ECO:0000313" key="3">
    <source>
        <dbReference type="Proteomes" id="UP000176339"/>
    </source>
</evidence>
<comment type="caution">
    <text evidence="2">The sequence shown here is derived from an EMBL/GenBank/DDBJ whole genome shotgun (WGS) entry which is preliminary data.</text>
</comment>
<gene>
    <name evidence="2" type="ORF">A2846_02810</name>
</gene>
<proteinExistence type="predicted"/>
<feature type="region of interest" description="Disordered" evidence="1">
    <location>
        <begin position="1"/>
        <end position="25"/>
    </location>
</feature>
<dbReference type="AlphaFoldDB" id="A0A1F5P3Y1"/>
<dbReference type="Proteomes" id="UP000176339">
    <property type="component" value="Unassembled WGS sequence"/>
</dbReference>
<accession>A0A1F5P3Y1</accession>
<reference evidence="2 3" key="1">
    <citation type="journal article" date="2016" name="Nat. Commun.">
        <title>Thousands of microbial genomes shed light on interconnected biogeochemical processes in an aquifer system.</title>
        <authorList>
            <person name="Anantharaman K."/>
            <person name="Brown C.T."/>
            <person name="Hug L.A."/>
            <person name="Sharon I."/>
            <person name="Castelle C.J."/>
            <person name="Probst A.J."/>
            <person name="Thomas B.C."/>
            <person name="Singh A."/>
            <person name="Wilkins M.J."/>
            <person name="Karaoz U."/>
            <person name="Brodie E.L."/>
            <person name="Williams K.H."/>
            <person name="Hubbard S.S."/>
            <person name="Banfield J.F."/>
        </authorList>
    </citation>
    <scope>NUCLEOTIDE SEQUENCE [LARGE SCALE GENOMIC DNA]</scope>
</reference>
<organism evidence="2 3">
    <name type="scientific">Candidatus Doudnabacteria bacterium RIFCSPHIGHO2_01_FULL_49_9</name>
    <dbReference type="NCBI Taxonomy" id="1817827"/>
    <lineage>
        <taxon>Bacteria</taxon>
        <taxon>Candidatus Doudnaibacteriota</taxon>
    </lineage>
</organism>
<sequence length="77" mass="8508">MALTTTQGKEAALGALQKRRLENKDRKRIDNGSLYAGSPMHFDCSGCGADISVPEDYTTRPEFCPECEGLKELGWLE</sequence>